<dbReference type="InterPro" id="IPR024934">
    <property type="entry name" value="Rubredoxin-like_dom"/>
</dbReference>
<dbReference type="Gene3D" id="2.20.28.10">
    <property type="match status" value="1"/>
</dbReference>
<dbReference type="RefSeq" id="WP_058090896.1">
    <property type="nucleotide sequence ID" value="NZ_JAINWO010000004.1"/>
</dbReference>
<evidence type="ECO:0000256" key="7">
    <source>
        <dbReference type="ARBA" id="ARBA00022982"/>
    </source>
</evidence>
<dbReference type="PROSITE" id="PS50903">
    <property type="entry name" value="RUBREDOXIN_LIKE"/>
    <property type="match status" value="1"/>
</dbReference>
<dbReference type="InterPro" id="IPR023753">
    <property type="entry name" value="FAD/NAD-binding_dom"/>
</dbReference>
<dbReference type="PANTHER" id="PTHR43429">
    <property type="entry name" value="PYRIDINE NUCLEOTIDE-DISULFIDE OXIDOREDUCTASE DOMAIN-CONTAINING"/>
    <property type="match status" value="1"/>
</dbReference>
<dbReference type="PRINTS" id="PR00368">
    <property type="entry name" value="FADPNR"/>
</dbReference>
<evidence type="ECO:0000256" key="1">
    <source>
        <dbReference type="ARBA" id="ARBA00001974"/>
    </source>
</evidence>
<evidence type="ECO:0000256" key="3">
    <source>
        <dbReference type="ARBA" id="ARBA00022448"/>
    </source>
</evidence>
<feature type="domain" description="Rubredoxin-like" evidence="9">
    <location>
        <begin position="12"/>
        <end position="63"/>
    </location>
</feature>
<keyword evidence="4" id="KW-0285">Flavoprotein</keyword>
<keyword evidence="8" id="KW-0408">Iron</keyword>
<comment type="caution">
    <text evidence="10">The sequence shown here is derived from an EMBL/GenBank/DDBJ whole genome shotgun (WGS) entry which is preliminary data.</text>
</comment>
<dbReference type="SUPFAM" id="SSF57802">
    <property type="entry name" value="Rubredoxin-like"/>
    <property type="match status" value="1"/>
</dbReference>
<organism evidence="10 11">
    <name type="scientific">Marinobacter shengliensis</name>
    <dbReference type="NCBI Taxonomy" id="1389223"/>
    <lineage>
        <taxon>Bacteria</taxon>
        <taxon>Pseudomonadati</taxon>
        <taxon>Pseudomonadota</taxon>
        <taxon>Gammaproteobacteria</taxon>
        <taxon>Pseudomonadales</taxon>
        <taxon>Marinobacteraceae</taxon>
        <taxon>Marinobacter</taxon>
    </lineage>
</organism>
<gene>
    <name evidence="10" type="ORF">ACE05E_11435</name>
</gene>
<name>A0ABV4W7D6_9GAMM</name>
<dbReference type="EMBL" id="JBHFLD010000013">
    <property type="protein sequence ID" value="MFB2716095.1"/>
    <property type="molecule type" value="Genomic_DNA"/>
</dbReference>
<dbReference type="PROSITE" id="PS00202">
    <property type="entry name" value="RUBREDOXIN"/>
    <property type="match status" value="1"/>
</dbReference>
<evidence type="ECO:0000256" key="2">
    <source>
        <dbReference type="ARBA" id="ARBA00006442"/>
    </source>
</evidence>
<comment type="cofactor">
    <cofactor evidence="1">
        <name>FAD</name>
        <dbReference type="ChEBI" id="CHEBI:57692"/>
    </cofactor>
</comment>
<proteinExistence type="inferred from homology"/>
<comment type="similarity">
    <text evidence="2">Belongs to the FAD-dependent oxidoreductase family.</text>
</comment>
<dbReference type="PRINTS" id="PR00411">
    <property type="entry name" value="PNDRDTASEI"/>
</dbReference>
<dbReference type="Gene3D" id="3.50.50.60">
    <property type="entry name" value="FAD/NAD(P)-binding domain"/>
    <property type="match status" value="2"/>
</dbReference>
<keyword evidence="11" id="KW-1185">Reference proteome</keyword>
<dbReference type="InterPro" id="IPR050260">
    <property type="entry name" value="FAD-bd_OxRdtase"/>
</dbReference>
<dbReference type="InterPro" id="IPR036188">
    <property type="entry name" value="FAD/NAD-bd_sf"/>
</dbReference>
<evidence type="ECO:0000256" key="5">
    <source>
        <dbReference type="ARBA" id="ARBA00022723"/>
    </source>
</evidence>
<dbReference type="InterPro" id="IPR018527">
    <property type="entry name" value="Rubredoxin_Fe_BS"/>
</dbReference>
<dbReference type="Proteomes" id="UP001576762">
    <property type="component" value="Unassembled WGS sequence"/>
</dbReference>
<dbReference type="CDD" id="cd00730">
    <property type="entry name" value="rubredoxin"/>
    <property type="match status" value="1"/>
</dbReference>
<keyword evidence="6" id="KW-0274">FAD</keyword>
<dbReference type="PRINTS" id="PR00163">
    <property type="entry name" value="RUBREDOXIN"/>
</dbReference>
<evidence type="ECO:0000259" key="9">
    <source>
        <dbReference type="PROSITE" id="PS50903"/>
    </source>
</evidence>
<accession>A0ABV4W7D6</accession>
<evidence type="ECO:0000256" key="8">
    <source>
        <dbReference type="ARBA" id="ARBA00023004"/>
    </source>
</evidence>
<dbReference type="Pfam" id="PF07992">
    <property type="entry name" value="Pyr_redox_2"/>
    <property type="match status" value="1"/>
</dbReference>
<dbReference type="PANTHER" id="PTHR43429:SF3">
    <property type="entry name" value="NITRITE REDUCTASE [NAD(P)H]"/>
    <property type="match status" value="1"/>
</dbReference>
<dbReference type="Pfam" id="PF00301">
    <property type="entry name" value="Rubredoxin"/>
    <property type="match status" value="1"/>
</dbReference>
<evidence type="ECO:0000313" key="10">
    <source>
        <dbReference type="EMBL" id="MFB2716095.1"/>
    </source>
</evidence>
<evidence type="ECO:0000256" key="6">
    <source>
        <dbReference type="ARBA" id="ARBA00022827"/>
    </source>
</evidence>
<dbReference type="SUPFAM" id="SSF51905">
    <property type="entry name" value="FAD/NAD(P)-binding domain"/>
    <property type="match status" value="1"/>
</dbReference>
<reference evidence="10 11" key="1">
    <citation type="submission" date="2024-09" db="EMBL/GenBank/DDBJ databases">
        <title>Draft genome sequences of 6 high pH adapted Marinobacter shengliensis sp. isolated from Mariana forearc serpentinite mud volcanoes.</title>
        <authorList>
            <person name="Elkassas S."/>
            <person name="Serres M."/>
            <person name="Michael N."/>
            <person name="Amina P."/>
            <person name="Teodora Z."/>
            <person name="Julie H."/>
        </authorList>
    </citation>
    <scope>NUCLEOTIDE SEQUENCE [LARGE SCALE GENOMIC DNA]</scope>
    <source>
        <strain evidence="10 11">EB4</strain>
    </source>
</reference>
<keyword evidence="7" id="KW-0249">Electron transport</keyword>
<dbReference type="InterPro" id="IPR024935">
    <property type="entry name" value="Rubredoxin_dom"/>
</dbReference>
<keyword evidence="3" id="KW-0813">Transport</keyword>
<evidence type="ECO:0000313" key="11">
    <source>
        <dbReference type="Proteomes" id="UP001576762"/>
    </source>
</evidence>
<keyword evidence="5" id="KW-0479">Metal-binding</keyword>
<protein>
    <submittedName>
        <fullName evidence="10">FAD-dependent oxidoreductase</fullName>
    </submittedName>
</protein>
<evidence type="ECO:0000256" key="4">
    <source>
        <dbReference type="ARBA" id="ARBA00022630"/>
    </source>
</evidence>
<sequence>MSEQSVDQTTPWRQYICLACGLIYDEEQGDPDSGLAPGTRFEDIPDDWECPLCGVTKTDFELLKRQEITVCDQPMHFNRKPGVVVIGAGIAGWSTVEALRALDATVPITLVTACSGDTYHKPELSVAISRGADKTTLVRETGYQAAQRLGVQLMAQTFAVGLSPTLKQLRTTRGSLNYTQLVLAQGAQPILPAQLPAPLCWRVNDLAGWSGLQQALAQGKQSIAIVGAGMIGCELAEDFARAGHTVTLLDRNNAPLAGLLPDKAASRLVSSFTQLGISYLGGVDVTGVAAHDNGKRSITRQVGQPLEVDHVVAATGLATDNRLARHAGLQFQRGLAVDPHTLRTSDPDIYALGDCISIDGMPCRFIEPIKHQAQAIAHAVMGLDAVTYEHNPPVIRLKTRAMPVVLRGQPSAEGTWKTVHDTPDQLVMEQCLGDQSICHLTVGSSNQSQAA</sequence>